<protein>
    <submittedName>
        <fullName evidence="4">Uncharacterized protein</fullName>
    </submittedName>
</protein>
<sequence length="66" mass="7335">RYSTDRKKNTALHLAAYKGDIPICQILTSQGWRITDQNMDGNTPLHIAAGRGFTALVNVFIYNNVA</sequence>
<keyword evidence="1" id="KW-0677">Repeat</keyword>
<accession>A0A0B6Y6I5</accession>
<feature type="repeat" description="ANK" evidence="3">
    <location>
        <begin position="40"/>
        <end position="66"/>
    </location>
</feature>
<dbReference type="PROSITE" id="PS50297">
    <property type="entry name" value="ANK_REP_REGION"/>
    <property type="match status" value="1"/>
</dbReference>
<proteinExistence type="predicted"/>
<dbReference type="Gene3D" id="1.25.40.20">
    <property type="entry name" value="Ankyrin repeat-containing domain"/>
    <property type="match status" value="1"/>
</dbReference>
<dbReference type="EMBL" id="HACG01004561">
    <property type="protein sequence ID" value="CEK51426.1"/>
    <property type="molecule type" value="Transcribed_RNA"/>
</dbReference>
<feature type="repeat" description="ANK" evidence="3">
    <location>
        <begin position="7"/>
        <end position="39"/>
    </location>
</feature>
<dbReference type="Pfam" id="PF12796">
    <property type="entry name" value="Ank_2"/>
    <property type="match status" value="1"/>
</dbReference>
<dbReference type="InterPro" id="IPR036770">
    <property type="entry name" value="Ankyrin_rpt-contain_sf"/>
</dbReference>
<dbReference type="PANTHER" id="PTHR24171">
    <property type="entry name" value="ANKYRIN REPEAT DOMAIN-CONTAINING PROTEIN 39-RELATED"/>
    <property type="match status" value="1"/>
</dbReference>
<evidence type="ECO:0000256" key="2">
    <source>
        <dbReference type="ARBA" id="ARBA00023043"/>
    </source>
</evidence>
<dbReference type="PROSITE" id="PS50088">
    <property type="entry name" value="ANK_REPEAT"/>
    <property type="match status" value="2"/>
</dbReference>
<gene>
    <name evidence="4" type="primary">ORF13385</name>
</gene>
<evidence type="ECO:0000256" key="1">
    <source>
        <dbReference type="ARBA" id="ARBA00022737"/>
    </source>
</evidence>
<dbReference type="SUPFAM" id="SSF48403">
    <property type="entry name" value="Ankyrin repeat"/>
    <property type="match status" value="1"/>
</dbReference>
<name>A0A0B6Y6I5_9EUPU</name>
<dbReference type="InterPro" id="IPR002110">
    <property type="entry name" value="Ankyrin_rpt"/>
</dbReference>
<reference evidence="4" key="1">
    <citation type="submission" date="2014-12" db="EMBL/GenBank/DDBJ databases">
        <title>Insight into the proteome of Arion vulgaris.</title>
        <authorList>
            <person name="Aradska J."/>
            <person name="Bulat T."/>
            <person name="Smidak R."/>
            <person name="Sarate P."/>
            <person name="Gangsoo J."/>
            <person name="Sialana F."/>
            <person name="Bilban M."/>
            <person name="Lubec G."/>
        </authorList>
    </citation>
    <scope>NUCLEOTIDE SEQUENCE</scope>
    <source>
        <tissue evidence="4">Skin</tissue>
    </source>
</reference>
<feature type="non-terminal residue" evidence="4">
    <location>
        <position position="66"/>
    </location>
</feature>
<evidence type="ECO:0000313" key="4">
    <source>
        <dbReference type="EMBL" id="CEK51426.1"/>
    </source>
</evidence>
<dbReference type="AlphaFoldDB" id="A0A0B6Y6I5"/>
<dbReference type="SMART" id="SM00248">
    <property type="entry name" value="ANK"/>
    <property type="match status" value="2"/>
</dbReference>
<feature type="non-terminal residue" evidence="4">
    <location>
        <position position="1"/>
    </location>
</feature>
<keyword evidence="2 3" id="KW-0040">ANK repeat</keyword>
<evidence type="ECO:0000256" key="3">
    <source>
        <dbReference type="PROSITE-ProRule" id="PRU00023"/>
    </source>
</evidence>
<organism evidence="4">
    <name type="scientific">Arion vulgaris</name>
    <dbReference type="NCBI Taxonomy" id="1028688"/>
    <lineage>
        <taxon>Eukaryota</taxon>
        <taxon>Metazoa</taxon>
        <taxon>Spiralia</taxon>
        <taxon>Lophotrochozoa</taxon>
        <taxon>Mollusca</taxon>
        <taxon>Gastropoda</taxon>
        <taxon>Heterobranchia</taxon>
        <taxon>Euthyneura</taxon>
        <taxon>Panpulmonata</taxon>
        <taxon>Eupulmonata</taxon>
        <taxon>Stylommatophora</taxon>
        <taxon>Helicina</taxon>
        <taxon>Arionoidea</taxon>
        <taxon>Arionidae</taxon>
        <taxon>Arion</taxon>
    </lineage>
</organism>